<feature type="transmembrane region" description="Helical" evidence="7">
    <location>
        <begin position="240"/>
        <end position="266"/>
    </location>
</feature>
<feature type="transmembrane region" description="Helical" evidence="7">
    <location>
        <begin position="83"/>
        <end position="108"/>
    </location>
</feature>
<comment type="subcellular location">
    <subcellularLocation>
        <location evidence="1">Cell membrane</location>
        <topology evidence="1">Multi-pass membrane protein</topology>
    </subcellularLocation>
</comment>
<evidence type="ECO:0000256" key="2">
    <source>
        <dbReference type="ARBA" id="ARBA00022448"/>
    </source>
</evidence>
<dbReference type="PANTHER" id="PTHR30183:SF9">
    <property type="entry name" value="THIAMINE TRANSPORT SYSTEM PERMEASE PROTEIN THIP"/>
    <property type="match status" value="1"/>
</dbReference>
<name>A0ABV9KIE1_9RHOB</name>
<keyword evidence="6 7" id="KW-0472">Membrane</keyword>
<feature type="transmembrane region" description="Helical" evidence="7">
    <location>
        <begin position="128"/>
        <end position="151"/>
    </location>
</feature>
<feature type="transmembrane region" description="Helical" evidence="7">
    <location>
        <begin position="191"/>
        <end position="210"/>
    </location>
</feature>
<dbReference type="Gene3D" id="1.10.3720.10">
    <property type="entry name" value="MetI-like"/>
    <property type="match status" value="2"/>
</dbReference>
<dbReference type="CDD" id="cd06261">
    <property type="entry name" value="TM_PBP2"/>
    <property type="match status" value="1"/>
</dbReference>
<keyword evidence="3" id="KW-1003">Cell membrane</keyword>
<dbReference type="EMBL" id="JBHSGI010000009">
    <property type="protein sequence ID" value="MFC4669331.1"/>
    <property type="molecule type" value="Genomic_DNA"/>
</dbReference>
<evidence type="ECO:0000256" key="1">
    <source>
        <dbReference type="ARBA" id="ARBA00004651"/>
    </source>
</evidence>
<sequence length="515" mass="53522">MAHRAQPVTLWPGLVAAALVAATLLAALAAVALRAETEAGLAAQDGAAIRFTVLQAALSALFSVALAIPVARALARRSFPGRGLLITLLGAPFILPVIVAVLGLLAVFGRGGWLNDLLTLAGLPPVSVYGLHGVVLAHVFFNLPLATRLILQGWQDIPAERFRLAAQLGADTRDIWRLLERPMLARTAPGVAALVFAICLTSFAVALTLGGGPRATTIELAIYQAFRFEFDLGRATLLSLVQIALTLAAATLALGVSAQGGFGAGLDRVVQRWDARTPGLKMLDTALILTAALFLLTPLAAIAANGLPGLIQLPHQVWSAALVSVCVAALSTAVLLALALPMAIAAARAPAIEHIGLLGLAVSPLVLGAGLFLLINPVASPFALALPVTALVNALMSLPFALRILVPKAREEVQRHTRLAATLNMTSASFLRLVLLPRMRPQIGFAAGLGAALSMGDLGVIALFADPETATLPLQIYRLMAAYRMEAAAGAALLLLILSVAAFWLCDRGGRHASP</sequence>
<feature type="transmembrane region" description="Helical" evidence="7">
    <location>
        <begin position="443"/>
        <end position="465"/>
    </location>
</feature>
<dbReference type="RefSeq" id="WP_380717746.1">
    <property type="nucleotide sequence ID" value="NZ_JBHSGI010000009.1"/>
</dbReference>
<gene>
    <name evidence="9" type="ORF">ACFO5X_12270</name>
</gene>
<feature type="domain" description="ABC transmembrane type-1" evidence="8">
    <location>
        <begin position="321"/>
        <end position="506"/>
    </location>
</feature>
<feature type="transmembrane region" description="Helical" evidence="7">
    <location>
        <begin position="381"/>
        <end position="406"/>
    </location>
</feature>
<feature type="transmembrane region" description="Helical" evidence="7">
    <location>
        <begin position="486"/>
        <end position="505"/>
    </location>
</feature>
<dbReference type="InterPro" id="IPR000515">
    <property type="entry name" value="MetI-like"/>
</dbReference>
<dbReference type="Proteomes" id="UP001595973">
    <property type="component" value="Unassembled WGS sequence"/>
</dbReference>
<feature type="domain" description="ABC transmembrane type-1" evidence="8">
    <location>
        <begin position="49"/>
        <end position="253"/>
    </location>
</feature>
<comment type="caution">
    <text evidence="9">The sequence shown here is derived from an EMBL/GenBank/DDBJ whole genome shotgun (WGS) entry which is preliminary data.</text>
</comment>
<evidence type="ECO:0000256" key="3">
    <source>
        <dbReference type="ARBA" id="ARBA00022475"/>
    </source>
</evidence>
<keyword evidence="10" id="KW-1185">Reference proteome</keyword>
<evidence type="ECO:0000259" key="8">
    <source>
        <dbReference type="PROSITE" id="PS50928"/>
    </source>
</evidence>
<evidence type="ECO:0000256" key="7">
    <source>
        <dbReference type="SAM" id="Phobius"/>
    </source>
</evidence>
<dbReference type="SUPFAM" id="SSF161098">
    <property type="entry name" value="MetI-like"/>
    <property type="match status" value="2"/>
</dbReference>
<feature type="transmembrane region" description="Helical" evidence="7">
    <location>
        <begin position="317"/>
        <end position="343"/>
    </location>
</feature>
<dbReference type="InterPro" id="IPR035906">
    <property type="entry name" value="MetI-like_sf"/>
</dbReference>
<accession>A0ABV9KIE1</accession>
<evidence type="ECO:0000256" key="6">
    <source>
        <dbReference type="ARBA" id="ARBA00023136"/>
    </source>
</evidence>
<dbReference type="PANTHER" id="PTHR30183">
    <property type="entry name" value="MOLYBDENUM TRANSPORT SYSTEM PERMEASE PROTEIN MODB"/>
    <property type="match status" value="1"/>
</dbReference>
<protein>
    <submittedName>
        <fullName evidence="9">Thiamine/thiamine pyrophosphate ABC transporter permease ThiP</fullName>
    </submittedName>
</protein>
<reference evidence="10" key="1">
    <citation type="journal article" date="2019" name="Int. J. Syst. Evol. Microbiol.">
        <title>The Global Catalogue of Microorganisms (GCM) 10K type strain sequencing project: providing services to taxonomists for standard genome sequencing and annotation.</title>
        <authorList>
            <consortium name="The Broad Institute Genomics Platform"/>
            <consortium name="The Broad Institute Genome Sequencing Center for Infectious Disease"/>
            <person name="Wu L."/>
            <person name="Ma J."/>
        </authorList>
    </citation>
    <scope>NUCLEOTIDE SEQUENCE [LARGE SCALE GENOMIC DNA]</scope>
    <source>
        <strain evidence="10">CGMCC 4.7283</strain>
    </source>
</reference>
<organism evidence="9 10">
    <name type="scientific">Seohaeicola nanhaiensis</name>
    <dbReference type="NCBI Taxonomy" id="1387282"/>
    <lineage>
        <taxon>Bacteria</taxon>
        <taxon>Pseudomonadati</taxon>
        <taxon>Pseudomonadota</taxon>
        <taxon>Alphaproteobacteria</taxon>
        <taxon>Rhodobacterales</taxon>
        <taxon>Roseobacteraceae</taxon>
        <taxon>Seohaeicola</taxon>
    </lineage>
</organism>
<feature type="transmembrane region" description="Helical" evidence="7">
    <location>
        <begin position="287"/>
        <end position="311"/>
    </location>
</feature>
<evidence type="ECO:0000313" key="10">
    <source>
        <dbReference type="Proteomes" id="UP001595973"/>
    </source>
</evidence>
<proteinExistence type="predicted"/>
<feature type="transmembrane region" description="Helical" evidence="7">
    <location>
        <begin position="50"/>
        <end position="71"/>
    </location>
</feature>
<evidence type="ECO:0000256" key="5">
    <source>
        <dbReference type="ARBA" id="ARBA00022989"/>
    </source>
</evidence>
<evidence type="ECO:0000256" key="4">
    <source>
        <dbReference type="ARBA" id="ARBA00022692"/>
    </source>
</evidence>
<keyword evidence="5 7" id="KW-1133">Transmembrane helix</keyword>
<keyword evidence="4 7" id="KW-0812">Transmembrane</keyword>
<evidence type="ECO:0000313" key="9">
    <source>
        <dbReference type="EMBL" id="MFC4669331.1"/>
    </source>
</evidence>
<feature type="transmembrane region" description="Helical" evidence="7">
    <location>
        <begin position="355"/>
        <end position="375"/>
    </location>
</feature>
<keyword evidence="2" id="KW-0813">Transport</keyword>
<dbReference type="PROSITE" id="PS50928">
    <property type="entry name" value="ABC_TM1"/>
    <property type="match status" value="2"/>
</dbReference>